<keyword evidence="7" id="KW-1185">Reference proteome</keyword>
<evidence type="ECO:0000256" key="5">
    <source>
        <dbReference type="SAM" id="Phobius"/>
    </source>
</evidence>
<dbReference type="Gene3D" id="3.60.20.10">
    <property type="entry name" value="Glutamine Phosphoribosylpyrophosphate, subunit 1, domain 1"/>
    <property type="match status" value="1"/>
</dbReference>
<dbReference type="PIRSF" id="PIRSF001227">
    <property type="entry name" value="Pen_acylase"/>
    <property type="match status" value="1"/>
</dbReference>
<dbReference type="InterPro" id="IPR029055">
    <property type="entry name" value="Ntn_hydrolases_N"/>
</dbReference>
<dbReference type="Gene3D" id="1.10.439.10">
    <property type="entry name" value="Penicillin Amidohydrolase, domain 1"/>
    <property type="match status" value="1"/>
</dbReference>
<comment type="similarity">
    <text evidence="1">Belongs to the peptidase S45 family.</text>
</comment>
<keyword evidence="2" id="KW-0378">Hydrolase</keyword>
<accession>A0ABW1QEZ8</accession>
<dbReference type="RefSeq" id="WP_228552898.1">
    <property type="nucleotide sequence ID" value="NZ_JBHSQL010000001.1"/>
</dbReference>
<name>A0ABW1QEZ8_9ACTN</name>
<protein>
    <submittedName>
        <fullName evidence="6">Penicillin acylase family protein</fullName>
    </submittedName>
</protein>
<proteinExistence type="inferred from homology"/>
<evidence type="ECO:0000313" key="6">
    <source>
        <dbReference type="EMBL" id="MFC6147891.1"/>
    </source>
</evidence>
<organism evidence="6 7">
    <name type="scientific">Mumia xiangluensis</name>
    <dbReference type="NCBI Taxonomy" id="1678900"/>
    <lineage>
        <taxon>Bacteria</taxon>
        <taxon>Bacillati</taxon>
        <taxon>Actinomycetota</taxon>
        <taxon>Actinomycetes</taxon>
        <taxon>Propionibacteriales</taxon>
        <taxon>Nocardioidaceae</taxon>
        <taxon>Mumia</taxon>
    </lineage>
</organism>
<gene>
    <name evidence="6" type="ORF">ACFPYK_00690</name>
</gene>
<dbReference type="EMBL" id="JBHSQL010000001">
    <property type="protein sequence ID" value="MFC6147891.1"/>
    <property type="molecule type" value="Genomic_DNA"/>
</dbReference>
<feature type="compositionally biased region" description="Basic and acidic residues" evidence="4">
    <location>
        <begin position="255"/>
        <end position="264"/>
    </location>
</feature>
<evidence type="ECO:0000256" key="1">
    <source>
        <dbReference type="ARBA" id="ARBA00006586"/>
    </source>
</evidence>
<dbReference type="InterPro" id="IPR043147">
    <property type="entry name" value="Penicillin_amidase_A-knob"/>
</dbReference>
<dbReference type="InterPro" id="IPR023343">
    <property type="entry name" value="Penicillin_amidase_dom1"/>
</dbReference>
<dbReference type="PANTHER" id="PTHR34218:SF4">
    <property type="entry name" value="ACYL-HOMOSERINE LACTONE ACYLASE QUIP"/>
    <property type="match status" value="1"/>
</dbReference>
<dbReference type="InterPro" id="IPR014395">
    <property type="entry name" value="Pen/GL7ACA/AHL_acylase"/>
</dbReference>
<dbReference type="SUPFAM" id="SSF56235">
    <property type="entry name" value="N-terminal nucleophile aminohydrolases (Ntn hydrolases)"/>
    <property type="match status" value="1"/>
</dbReference>
<evidence type="ECO:0000256" key="4">
    <source>
        <dbReference type="SAM" id="MobiDB-lite"/>
    </source>
</evidence>
<dbReference type="Gene3D" id="1.10.1400.10">
    <property type="match status" value="1"/>
</dbReference>
<keyword evidence="5" id="KW-1133">Transmembrane helix</keyword>
<sequence length="880" mass="97120">MRALVLRLRPVLTRPFLIGVAVVVAIALVAVAALAVTTVRRPFPEHAGTVQLAGLGADVDVVRDEQGIPQVYADTAEDLFMAQGYVHAQDRFFEMDFRRHVTAGRLAELFGESALETDKVVRTMGWRKVAEQELDELQPATRRYLDAYAHGVNDYIADREPGALALEYSVLALTGSDYEPEPWTAVDSLAWLKAMAWDLRSNMADEIDRVLATEKLSRSQVDALYPRFPFRRHDPIVTKGTVVGGDFDQTAGRRRNADTDRASEDPESADSLGDADERVTEGLSVKGLGVEGLRDVIGSMRGVAGVAAGLPTLLGFGDGTGSNSWAVSGDRSATGKPILANDPHLAPSAPGVWHQMGLHCRTVSDECPFDVSGFTFSGMPGVVIGHNADIAWGLTTMYADVTDLYVERIEGDRYLHDGRWLPLTRRTETFEVAGEDDPETITVRETMHGPVLSDVDDTLADVGERAGGGSTYGVALQWTALSPGRTMDAVFGIDKAKDWESFRRAARHFDVPSQNLVYADRAGNIGYQAPGRIPIRTRGDGTWPAPGWDPSYAWDGFIPYGELPRVLNPPEGYVVTANQQVIGRQYPYLIGTEQAAGYRSQRIVDLITRSSTLDVDDMTRIQVDTHNTQATTLMPYLLDVDLGSGYYADGQELLADWDLKQDSDSGAAAYFASVWRNLLARTFHDDLPQDVWPSGGERWFEVVRRLLNAPDSLWWDDRTTKTVRESRDDILRTAMRDARDDMTSRQSLDPELWTWGRLHTLTLENATLGTSGVGLVERIFNRGPYALSGGSGIVDATAWDAAKGYEVTAVPSMRMVVDLDDLDRSRWINLTGVSGHAYHRNYVDQTELWAEGKTLPWAFTQEKVDDAAEDTLTLTPDLER</sequence>
<dbReference type="Proteomes" id="UP001596097">
    <property type="component" value="Unassembled WGS sequence"/>
</dbReference>
<dbReference type="PANTHER" id="PTHR34218">
    <property type="entry name" value="PEPTIDASE S45 PENICILLIN AMIDASE"/>
    <property type="match status" value="1"/>
</dbReference>
<keyword evidence="3" id="KW-0865">Zymogen</keyword>
<evidence type="ECO:0000256" key="3">
    <source>
        <dbReference type="ARBA" id="ARBA00023145"/>
    </source>
</evidence>
<dbReference type="InterPro" id="IPR002692">
    <property type="entry name" value="S45"/>
</dbReference>
<dbReference type="Gene3D" id="2.30.120.10">
    <property type="match status" value="1"/>
</dbReference>
<comment type="caution">
    <text evidence="6">The sequence shown here is derived from an EMBL/GenBank/DDBJ whole genome shotgun (WGS) entry which is preliminary data.</text>
</comment>
<dbReference type="InterPro" id="IPR043146">
    <property type="entry name" value="Penicillin_amidase_N_B-knob"/>
</dbReference>
<keyword evidence="5" id="KW-0812">Transmembrane</keyword>
<evidence type="ECO:0000256" key="2">
    <source>
        <dbReference type="ARBA" id="ARBA00022801"/>
    </source>
</evidence>
<keyword evidence="5" id="KW-0472">Membrane</keyword>
<dbReference type="CDD" id="cd03747">
    <property type="entry name" value="Ntn_PGA_like"/>
    <property type="match status" value="1"/>
</dbReference>
<evidence type="ECO:0000313" key="7">
    <source>
        <dbReference type="Proteomes" id="UP001596097"/>
    </source>
</evidence>
<dbReference type="Pfam" id="PF01804">
    <property type="entry name" value="Penicil_amidase"/>
    <property type="match status" value="1"/>
</dbReference>
<reference evidence="7" key="1">
    <citation type="journal article" date="2019" name="Int. J. Syst. Evol. Microbiol.">
        <title>The Global Catalogue of Microorganisms (GCM) 10K type strain sequencing project: providing services to taxonomists for standard genome sequencing and annotation.</title>
        <authorList>
            <consortium name="The Broad Institute Genomics Platform"/>
            <consortium name="The Broad Institute Genome Sequencing Center for Infectious Disease"/>
            <person name="Wu L."/>
            <person name="Ma J."/>
        </authorList>
    </citation>
    <scope>NUCLEOTIDE SEQUENCE [LARGE SCALE GENOMIC DNA]</scope>
    <source>
        <strain evidence="7">CGMCC 4.7198</strain>
    </source>
</reference>
<feature type="region of interest" description="Disordered" evidence="4">
    <location>
        <begin position="241"/>
        <end position="278"/>
    </location>
</feature>
<feature type="transmembrane region" description="Helical" evidence="5">
    <location>
        <begin position="12"/>
        <end position="36"/>
    </location>
</feature>